<name>A0A6J7XJN4_9CAUD</name>
<dbReference type="InterPro" id="IPR027417">
    <property type="entry name" value="P-loop_NTPase"/>
</dbReference>
<accession>A0A6J7XJN4</accession>
<dbReference type="SUPFAM" id="SSF52540">
    <property type="entry name" value="P-loop containing nucleoside triphosphate hydrolases"/>
    <property type="match status" value="1"/>
</dbReference>
<dbReference type="Gene3D" id="3.40.50.300">
    <property type="entry name" value="P-loop containing nucleotide triphosphate hydrolases"/>
    <property type="match status" value="1"/>
</dbReference>
<organism evidence="1">
    <name type="scientific">uncultured Caudovirales phage</name>
    <dbReference type="NCBI Taxonomy" id="2100421"/>
    <lineage>
        <taxon>Viruses</taxon>
        <taxon>Duplodnaviria</taxon>
        <taxon>Heunggongvirae</taxon>
        <taxon>Uroviricota</taxon>
        <taxon>Caudoviricetes</taxon>
        <taxon>Peduoviridae</taxon>
        <taxon>Maltschvirus</taxon>
        <taxon>Maltschvirus maltsch</taxon>
    </lineage>
</organism>
<protein>
    <submittedName>
        <fullName evidence="1">DOMON_like domain containing protein</fullName>
    </submittedName>
</protein>
<dbReference type="Gene3D" id="3.30.420.240">
    <property type="match status" value="1"/>
</dbReference>
<proteinExistence type="predicted"/>
<gene>
    <name evidence="1" type="ORF">UFOVP142_13</name>
</gene>
<reference evidence="1" key="1">
    <citation type="submission" date="2020-05" db="EMBL/GenBank/DDBJ databases">
        <authorList>
            <person name="Chiriac C."/>
            <person name="Salcher M."/>
            <person name="Ghai R."/>
            <person name="Kavagutti S V."/>
        </authorList>
    </citation>
    <scope>NUCLEOTIDE SEQUENCE</scope>
</reference>
<sequence length="457" mass="52420">MMGKTVPQWLREEHPRSRESVSRFNRIVLGRPPFWSKQAELAESFRKYPVTLCQSGNSTGKSFSVAAIALWYLTYFKNSKVILTAPSETQLREVCWNYISKAFHECPHRLFPRAMAYKQPLKIEIAEDWFLLAYSTKKKERLSGHHSEHLAFIVDEASGVDREVFEALDSLAPHRTLLVGNPLNPSGVFYERCMRQQANPDPRVNLIKIKSTDSPDANIPRSGRGLASKNWLDDMAREWGRNSQWWKSHIEAEFPTEGGESLIPFDWLDRCNIYHRQGGPRRISIDLSTGSGRDSNYVICGDDNGVIDWWACNTSSLEDVAWKTFEMKRRWDVSDHRITWDQQGIGTDFAFRLKSLGINNPTPYAGAKKVKSNQFLNHRGLSHWRLRRRLDPTGEYMMPYAIPETLINRLKPEVGAVHYELNGEGRIVITPKETVVERLGRSPDALDAMAQLHAYGD</sequence>
<dbReference type="EMBL" id="LR798460">
    <property type="protein sequence ID" value="CAB5237922.1"/>
    <property type="molecule type" value="Genomic_DNA"/>
</dbReference>
<evidence type="ECO:0000313" key="1">
    <source>
        <dbReference type="EMBL" id="CAB5237922.1"/>
    </source>
</evidence>